<evidence type="ECO:0000313" key="1">
    <source>
        <dbReference type="EMBL" id="PJJ63414.1"/>
    </source>
</evidence>
<dbReference type="OrthoDB" id="5095936at2"/>
<gene>
    <name evidence="1" type="ORF">CLV54_1079</name>
</gene>
<dbReference type="InterPro" id="IPR029058">
    <property type="entry name" value="AB_hydrolase_fold"/>
</dbReference>
<dbReference type="AlphaFoldDB" id="A0A2M9BZB2"/>
<evidence type="ECO:0008006" key="3">
    <source>
        <dbReference type="Google" id="ProtNLM"/>
    </source>
</evidence>
<sequence length="321" mass="34214">MALKLLYLHGTGPQSESSDRARIEAHLELVGGLAPADVHLVDWVDSTAHLAYLDVTPALPAERYPLPSPARRGLVPAGTASLAHAAALEEAAESAQRPLDAEQVAGGLAAAVAETARGEQREEGGILTASPFAELGLQVLTNHLVDHRPEYTNAATVFLGAVARYLEDGPAFRASIREAIAEHTNRGDTLLVVGHSLGGVAALDVLTGVPDEPEVDAAAVELLVTAGCQAPWLYLMHALASLSTEVTQTEPFSPWLNVYDERDLLAFCVERVFADRPGRRVDVEVSSHLPFLTAHGHYLDDPAFYRAIGAARRTFAASRTS</sequence>
<dbReference type="EMBL" id="PGFB01000002">
    <property type="protein sequence ID" value="PJJ63414.1"/>
    <property type="molecule type" value="Genomic_DNA"/>
</dbReference>
<keyword evidence="2" id="KW-1185">Reference proteome</keyword>
<comment type="caution">
    <text evidence="1">The sequence shown here is derived from an EMBL/GenBank/DDBJ whole genome shotgun (WGS) entry which is preliminary data.</text>
</comment>
<reference evidence="1 2" key="1">
    <citation type="submission" date="2017-11" db="EMBL/GenBank/DDBJ databases">
        <title>Genomic Encyclopedia of Archaeal and Bacterial Type Strains, Phase II (KMG-II): From Individual Species to Whole Genera.</title>
        <authorList>
            <person name="Goeker M."/>
        </authorList>
    </citation>
    <scope>NUCLEOTIDE SEQUENCE [LARGE SCALE GENOMIC DNA]</scope>
    <source>
        <strain evidence="1 2">DSM 25625</strain>
    </source>
</reference>
<dbReference type="SUPFAM" id="SSF53474">
    <property type="entry name" value="alpha/beta-Hydrolases"/>
    <property type="match status" value="1"/>
</dbReference>
<evidence type="ECO:0000313" key="2">
    <source>
        <dbReference type="Proteomes" id="UP000230161"/>
    </source>
</evidence>
<proteinExistence type="predicted"/>
<accession>A0A2M9BZB2</accession>
<organism evidence="1 2">
    <name type="scientific">Compostimonas suwonensis</name>
    <dbReference type="NCBI Taxonomy" id="1048394"/>
    <lineage>
        <taxon>Bacteria</taxon>
        <taxon>Bacillati</taxon>
        <taxon>Actinomycetota</taxon>
        <taxon>Actinomycetes</taxon>
        <taxon>Micrococcales</taxon>
        <taxon>Microbacteriaceae</taxon>
        <taxon>Compostimonas</taxon>
    </lineage>
</organism>
<dbReference type="RefSeq" id="WP_100343916.1">
    <property type="nucleotide sequence ID" value="NZ_PGFB01000002.1"/>
</dbReference>
<dbReference type="Proteomes" id="UP000230161">
    <property type="component" value="Unassembled WGS sequence"/>
</dbReference>
<protein>
    <recommendedName>
        <fullName evidence="3">Alpha/beta hydrolase family protein</fullName>
    </recommendedName>
</protein>
<name>A0A2M9BZB2_9MICO</name>